<feature type="transmembrane region" description="Helical" evidence="6">
    <location>
        <begin position="155"/>
        <end position="179"/>
    </location>
</feature>
<dbReference type="SUPFAM" id="SSF103473">
    <property type="entry name" value="MFS general substrate transporter"/>
    <property type="match status" value="1"/>
</dbReference>
<dbReference type="CDD" id="cd17328">
    <property type="entry name" value="MFS_spinster_like"/>
    <property type="match status" value="1"/>
</dbReference>
<dbReference type="PROSITE" id="PS50850">
    <property type="entry name" value="MFS"/>
    <property type="match status" value="1"/>
</dbReference>
<dbReference type="Pfam" id="PF07690">
    <property type="entry name" value="MFS_1"/>
    <property type="match status" value="1"/>
</dbReference>
<feature type="transmembrane region" description="Helical" evidence="6">
    <location>
        <begin position="305"/>
        <end position="324"/>
    </location>
</feature>
<organism evidence="8 9">
    <name type="scientific">Brevundimonas terrae</name>
    <dbReference type="NCBI Taxonomy" id="363631"/>
    <lineage>
        <taxon>Bacteria</taxon>
        <taxon>Pseudomonadati</taxon>
        <taxon>Pseudomonadota</taxon>
        <taxon>Alphaproteobacteria</taxon>
        <taxon>Caulobacterales</taxon>
        <taxon>Caulobacteraceae</taxon>
        <taxon>Brevundimonas</taxon>
    </lineage>
</organism>
<keyword evidence="3 6" id="KW-0812">Transmembrane</keyword>
<evidence type="ECO:0000256" key="2">
    <source>
        <dbReference type="ARBA" id="ARBA00022448"/>
    </source>
</evidence>
<dbReference type="InterPro" id="IPR020846">
    <property type="entry name" value="MFS_dom"/>
</dbReference>
<evidence type="ECO:0000313" key="8">
    <source>
        <dbReference type="EMBL" id="GAA0380233.1"/>
    </source>
</evidence>
<feature type="transmembrane region" description="Helical" evidence="6">
    <location>
        <begin position="122"/>
        <end position="143"/>
    </location>
</feature>
<evidence type="ECO:0000256" key="5">
    <source>
        <dbReference type="ARBA" id="ARBA00023136"/>
    </source>
</evidence>
<dbReference type="PANTHER" id="PTHR23505">
    <property type="entry name" value="SPINSTER"/>
    <property type="match status" value="1"/>
</dbReference>
<gene>
    <name evidence="8" type="ORF">GCM10009093_04030</name>
</gene>
<dbReference type="InterPro" id="IPR036259">
    <property type="entry name" value="MFS_trans_sf"/>
</dbReference>
<feature type="transmembrane region" description="Helical" evidence="6">
    <location>
        <begin position="95"/>
        <end position="115"/>
    </location>
</feature>
<keyword evidence="4 6" id="KW-1133">Transmembrane helix</keyword>
<feature type="domain" description="Major facilitator superfamily (MFS) profile" evidence="7">
    <location>
        <begin position="30"/>
        <end position="513"/>
    </location>
</feature>
<evidence type="ECO:0000259" key="7">
    <source>
        <dbReference type="PROSITE" id="PS50850"/>
    </source>
</evidence>
<feature type="transmembrane region" description="Helical" evidence="6">
    <location>
        <begin position="411"/>
        <end position="432"/>
    </location>
</feature>
<proteinExistence type="predicted"/>
<evidence type="ECO:0000256" key="4">
    <source>
        <dbReference type="ARBA" id="ARBA00022989"/>
    </source>
</evidence>
<dbReference type="InterPro" id="IPR011701">
    <property type="entry name" value="MFS"/>
</dbReference>
<dbReference type="EMBL" id="BAAAEJ010000003">
    <property type="protein sequence ID" value="GAA0380233.1"/>
    <property type="molecule type" value="Genomic_DNA"/>
</dbReference>
<protein>
    <submittedName>
        <fullName evidence="8">MFS transporter</fullName>
    </submittedName>
</protein>
<feature type="transmembrane region" description="Helical" evidence="6">
    <location>
        <begin position="26"/>
        <end position="43"/>
    </location>
</feature>
<feature type="transmembrane region" description="Helical" evidence="6">
    <location>
        <begin position="453"/>
        <end position="473"/>
    </location>
</feature>
<reference evidence="8 9" key="1">
    <citation type="journal article" date="2019" name="Int. J. Syst. Evol. Microbiol.">
        <title>The Global Catalogue of Microorganisms (GCM) 10K type strain sequencing project: providing services to taxonomists for standard genome sequencing and annotation.</title>
        <authorList>
            <consortium name="The Broad Institute Genomics Platform"/>
            <consortium name="The Broad Institute Genome Sequencing Center for Infectious Disease"/>
            <person name="Wu L."/>
            <person name="Ma J."/>
        </authorList>
    </citation>
    <scope>NUCLEOTIDE SEQUENCE [LARGE SCALE GENOMIC DNA]</scope>
    <source>
        <strain evidence="8 9">JCM 13476</strain>
    </source>
</reference>
<name>A0ABN0Y227_9CAUL</name>
<feature type="transmembrane region" description="Helical" evidence="6">
    <location>
        <begin position="64"/>
        <end position="89"/>
    </location>
</feature>
<evidence type="ECO:0000256" key="3">
    <source>
        <dbReference type="ARBA" id="ARBA00022692"/>
    </source>
</evidence>
<keyword evidence="9" id="KW-1185">Reference proteome</keyword>
<dbReference type="Proteomes" id="UP001500791">
    <property type="component" value="Unassembled WGS sequence"/>
</dbReference>
<dbReference type="InterPro" id="IPR044770">
    <property type="entry name" value="MFS_spinster-like"/>
</dbReference>
<feature type="transmembrane region" description="Helical" evidence="6">
    <location>
        <begin position="186"/>
        <end position="203"/>
    </location>
</feature>
<feature type="transmembrane region" description="Helical" evidence="6">
    <location>
        <begin position="377"/>
        <end position="399"/>
    </location>
</feature>
<dbReference type="Gene3D" id="1.20.1250.20">
    <property type="entry name" value="MFS general substrate transporter like domains"/>
    <property type="match status" value="2"/>
</dbReference>
<dbReference type="PANTHER" id="PTHR23505:SF79">
    <property type="entry name" value="PROTEIN SPINSTER"/>
    <property type="match status" value="1"/>
</dbReference>
<feature type="transmembrane region" description="Helical" evidence="6">
    <location>
        <begin position="246"/>
        <end position="268"/>
    </location>
</feature>
<sequence>MSQGQAADGTVKIPVGDEDKAPSPAYRYYVLGILIFVYMLNFVDRQIIGILAAPLKEHFQMSDSQFGLLGGIAFASVYSTLAIPLAWLADRTSRVWIMTGALAVWSGFTALCGMAGSFGQLFLFRMGVGVGEAGGVAPAYSLIADYFPPNQRARAMAAFAFGIPLGTAGGTLIGGLLAVKYGWQTAFIVVGILGVLVAPILRLTVRDPKRGGTDAAAAAAMAKIAAVPAAPVVAEAVTDTGLGRKVALVCFGIAGVFAALGVLSLMKIGVQNPVIPFFGAGLMAVIGISMWIAKTTGSVIMKKKSFWLLSLGAASSSVCGYGVAGWLPLFFMRSFDLTLSQVSWYYAGIALIGGLLGIWMGGAIADRMAKKSKGAYPLVPAVAFIISAPCFILAMNSPALIGLMPGGGSHAMALVLAFLIFLIPTGLNLAWLGPITAAVQHLAPAPMRSTASAIFLLINNLLGLAVGFFYFGWMSDLLRPMFGEESLRWAIYTGMAFYLMASLLHFCASRTLAKDWID</sequence>
<comment type="caution">
    <text evidence="8">The sequence shown here is derived from an EMBL/GenBank/DDBJ whole genome shotgun (WGS) entry which is preliminary data.</text>
</comment>
<accession>A0ABN0Y227</accession>
<evidence type="ECO:0000256" key="6">
    <source>
        <dbReference type="SAM" id="Phobius"/>
    </source>
</evidence>
<feature type="transmembrane region" description="Helical" evidence="6">
    <location>
        <begin position="344"/>
        <end position="365"/>
    </location>
</feature>
<dbReference type="RefSeq" id="WP_167175937.1">
    <property type="nucleotide sequence ID" value="NZ_BAAAEJ010000003.1"/>
</dbReference>
<evidence type="ECO:0000313" key="9">
    <source>
        <dbReference type="Proteomes" id="UP001500791"/>
    </source>
</evidence>
<feature type="transmembrane region" description="Helical" evidence="6">
    <location>
        <begin position="274"/>
        <end position="293"/>
    </location>
</feature>
<feature type="transmembrane region" description="Helical" evidence="6">
    <location>
        <begin position="489"/>
        <end position="508"/>
    </location>
</feature>
<evidence type="ECO:0000256" key="1">
    <source>
        <dbReference type="ARBA" id="ARBA00004141"/>
    </source>
</evidence>
<keyword evidence="5 6" id="KW-0472">Membrane</keyword>
<keyword evidence="2" id="KW-0813">Transport</keyword>
<comment type="subcellular location">
    <subcellularLocation>
        <location evidence="1">Membrane</location>
        <topology evidence="1">Multi-pass membrane protein</topology>
    </subcellularLocation>
</comment>